<dbReference type="SUPFAM" id="SSF53300">
    <property type="entry name" value="vWA-like"/>
    <property type="match status" value="1"/>
</dbReference>
<keyword evidence="4" id="KW-0800">Toxin</keyword>
<dbReference type="PRINTS" id="PR00313">
    <property type="entry name" value="CABNDNGRPT"/>
</dbReference>
<accession>A0ABV7ABN4</accession>
<sequence length="723" mass="73030">MLVFDILTGTVKDDILVGDISNDSISGDGGDDIIIGSEGFDNLLGEAGDDLIAGDADADTIEGGDGDDIISGGTGSDVIFGDNLGAGGGSSTPVTTSNTTTIPATSQDFSVSLTAPDSSADTAYTISGFVSTAAVTNQNVNVSVVVDTSGSTSSTYSGTPVGDLNGDGYSDTVLDGEIAGVLALVDSMINDAKLPDANVQLARFDSTASTVFSGRVDQDANNDGVLDIVAAAKALSYGGSTYYDYGLQESISFFGGAPAGQNYVWFMSDGVPSSYSYDDEVQTLIDPTGIDAKITAIGVGSGASENPLDLLDDGIDNDSAEIVTDPGALSASILGSGIDAADVDRVEIWLDGSLIQTIASTALVQTPLGLRYEVDLTGLDPDAEERIVVRAYASDTASTMVSTAQTVEVLAADGDDVIFGNEGSDMIFGQGGSDFINGGGASDLIYGGSGNDTIIGADGHDTINGGANADRIYGGTGDDQLVGDLGYDTIWGGLGDDTIYGGDHGDWLRGGDGADALFGGGGIDWADYRGAATGVTVAMLAPNINTGEATGDTLVKVENIRGTDFDDDLRGDSVRNVLMGLAGNDKLVGNDGNDLLQGNAGADALYGGKHADRLEGGLGADHLYGNLGADVLVGGAGNDVMDGGLGIDTFVFFAGTGNGADTIENFVAVDDTIRIFLGTLDPSSVSVTNDGTDTTITYGAGGANTILLDNVALLAGDITFDLV</sequence>
<dbReference type="InterPro" id="IPR003995">
    <property type="entry name" value="RTX_toxin_determinant-A"/>
</dbReference>
<name>A0ABV7ABN4_9RHOB</name>
<organism evidence="9 10">
    <name type="scientific">Acidimangrovimonas pyrenivorans</name>
    <dbReference type="NCBI Taxonomy" id="2030798"/>
    <lineage>
        <taxon>Bacteria</taxon>
        <taxon>Pseudomonadati</taxon>
        <taxon>Pseudomonadota</taxon>
        <taxon>Alphaproteobacteria</taxon>
        <taxon>Rhodobacterales</taxon>
        <taxon>Paracoccaceae</taxon>
        <taxon>Acidimangrovimonas</taxon>
    </lineage>
</organism>
<dbReference type="InterPro" id="IPR036465">
    <property type="entry name" value="vWFA_dom_sf"/>
</dbReference>
<keyword evidence="7" id="KW-0472">Membrane</keyword>
<dbReference type="PROSITE" id="PS00330">
    <property type="entry name" value="HEMOLYSIN_CALCIUM"/>
    <property type="match status" value="6"/>
</dbReference>
<dbReference type="EMBL" id="JBHRSK010000001">
    <property type="protein sequence ID" value="MFC2966560.1"/>
    <property type="molecule type" value="Genomic_DNA"/>
</dbReference>
<dbReference type="PROSITE" id="PS50234">
    <property type="entry name" value="VWFA"/>
    <property type="match status" value="1"/>
</dbReference>
<dbReference type="PANTHER" id="PTHR38340:SF1">
    <property type="entry name" value="S-LAYER PROTEIN"/>
    <property type="match status" value="1"/>
</dbReference>
<gene>
    <name evidence="9" type="ORF">ACFOES_00485</name>
</gene>
<keyword evidence="5" id="KW-0677">Repeat</keyword>
<dbReference type="Gene3D" id="3.40.50.410">
    <property type="entry name" value="von Willebrand factor, type A domain"/>
    <property type="match status" value="1"/>
</dbReference>
<dbReference type="InterPro" id="IPR011049">
    <property type="entry name" value="Serralysin-like_metalloprot_C"/>
</dbReference>
<dbReference type="Pfam" id="PF00353">
    <property type="entry name" value="HemolysinCabind"/>
    <property type="match status" value="6"/>
</dbReference>
<dbReference type="PANTHER" id="PTHR38340">
    <property type="entry name" value="S-LAYER PROTEIN"/>
    <property type="match status" value="1"/>
</dbReference>
<evidence type="ECO:0000256" key="4">
    <source>
        <dbReference type="ARBA" id="ARBA00022656"/>
    </source>
</evidence>
<dbReference type="PRINTS" id="PR01488">
    <property type="entry name" value="RTXTOXINA"/>
</dbReference>
<feature type="domain" description="VWFA" evidence="8">
    <location>
        <begin position="141"/>
        <end position="338"/>
    </location>
</feature>
<dbReference type="Gene3D" id="2.150.10.10">
    <property type="entry name" value="Serralysin-like metalloprotease, C-terminal"/>
    <property type="match status" value="5"/>
</dbReference>
<dbReference type="InterPro" id="IPR018511">
    <property type="entry name" value="Hemolysin-typ_Ca-bd_CS"/>
</dbReference>
<comment type="subcellular location">
    <subcellularLocation>
        <location evidence="1">Membrane</location>
    </subcellularLocation>
    <subcellularLocation>
        <location evidence="2">Secreted</location>
    </subcellularLocation>
</comment>
<dbReference type="InterPro" id="IPR002035">
    <property type="entry name" value="VWF_A"/>
</dbReference>
<keyword evidence="6" id="KW-0843">Virulence</keyword>
<evidence type="ECO:0000256" key="3">
    <source>
        <dbReference type="ARBA" id="ARBA00022525"/>
    </source>
</evidence>
<dbReference type="Proteomes" id="UP001595443">
    <property type="component" value="Unassembled WGS sequence"/>
</dbReference>
<evidence type="ECO:0000256" key="6">
    <source>
        <dbReference type="ARBA" id="ARBA00023026"/>
    </source>
</evidence>
<dbReference type="InterPro" id="IPR001343">
    <property type="entry name" value="Hemolysn_Ca-bd"/>
</dbReference>
<keyword evidence="10" id="KW-1185">Reference proteome</keyword>
<dbReference type="InterPro" id="IPR050557">
    <property type="entry name" value="RTX_toxin/Mannuronan_C5-epim"/>
</dbReference>
<dbReference type="SUPFAM" id="SSF51120">
    <property type="entry name" value="beta-Roll"/>
    <property type="match status" value="2"/>
</dbReference>
<dbReference type="RefSeq" id="WP_377830782.1">
    <property type="nucleotide sequence ID" value="NZ_JBHRSK010000001.1"/>
</dbReference>
<evidence type="ECO:0000256" key="1">
    <source>
        <dbReference type="ARBA" id="ARBA00004370"/>
    </source>
</evidence>
<evidence type="ECO:0000313" key="9">
    <source>
        <dbReference type="EMBL" id="MFC2966560.1"/>
    </source>
</evidence>
<comment type="caution">
    <text evidence="9">The sequence shown here is derived from an EMBL/GenBank/DDBJ whole genome shotgun (WGS) entry which is preliminary data.</text>
</comment>
<evidence type="ECO:0000256" key="7">
    <source>
        <dbReference type="ARBA" id="ARBA00023136"/>
    </source>
</evidence>
<evidence type="ECO:0000256" key="2">
    <source>
        <dbReference type="ARBA" id="ARBA00004613"/>
    </source>
</evidence>
<keyword evidence="3" id="KW-0964">Secreted</keyword>
<evidence type="ECO:0000313" key="10">
    <source>
        <dbReference type="Proteomes" id="UP001595443"/>
    </source>
</evidence>
<reference evidence="10" key="1">
    <citation type="journal article" date="2019" name="Int. J. Syst. Evol. Microbiol.">
        <title>The Global Catalogue of Microorganisms (GCM) 10K type strain sequencing project: providing services to taxonomists for standard genome sequencing and annotation.</title>
        <authorList>
            <consortium name="The Broad Institute Genomics Platform"/>
            <consortium name="The Broad Institute Genome Sequencing Center for Infectious Disease"/>
            <person name="Wu L."/>
            <person name="Ma J."/>
        </authorList>
    </citation>
    <scope>NUCLEOTIDE SEQUENCE [LARGE SCALE GENOMIC DNA]</scope>
    <source>
        <strain evidence="10">KCTC 62192</strain>
    </source>
</reference>
<protein>
    <recommendedName>
        <fullName evidence="8">VWFA domain-containing protein</fullName>
    </recommendedName>
</protein>
<proteinExistence type="predicted"/>
<dbReference type="SMART" id="SM00327">
    <property type="entry name" value="VWA"/>
    <property type="match status" value="1"/>
</dbReference>
<evidence type="ECO:0000256" key="5">
    <source>
        <dbReference type="ARBA" id="ARBA00022737"/>
    </source>
</evidence>
<evidence type="ECO:0000259" key="8">
    <source>
        <dbReference type="PROSITE" id="PS50234"/>
    </source>
</evidence>